<organism evidence="1">
    <name type="scientific">Podoviridae sp. ct6BA50</name>
    <dbReference type="NCBI Taxonomy" id="2825221"/>
    <lineage>
        <taxon>Viruses</taxon>
        <taxon>Duplodnaviria</taxon>
        <taxon>Heunggongvirae</taxon>
        <taxon>Uroviricota</taxon>
        <taxon>Caudoviricetes</taxon>
    </lineage>
</organism>
<name>A0A8S5VG47_9CAUD</name>
<proteinExistence type="predicted"/>
<protein>
    <submittedName>
        <fullName evidence="1">Uncharacterized protein</fullName>
    </submittedName>
</protein>
<sequence length="65" mass="7330">MAHLEKIFQLDENGVGRIPFAVFDEANRLCGHSGLLRYILAGPATGNPFLPHHSKHLFSFPRFQL</sequence>
<evidence type="ECO:0000313" key="1">
    <source>
        <dbReference type="EMBL" id="DAG05725.1"/>
    </source>
</evidence>
<accession>A0A8S5VG47</accession>
<dbReference type="EMBL" id="BK016263">
    <property type="protein sequence ID" value="DAG05725.1"/>
    <property type="molecule type" value="Genomic_DNA"/>
</dbReference>
<reference evidence="1" key="1">
    <citation type="journal article" date="2021" name="Proc. Natl. Acad. Sci. U.S.A.">
        <title>A Catalog of Tens of Thousands of Viruses from Human Metagenomes Reveals Hidden Associations with Chronic Diseases.</title>
        <authorList>
            <person name="Tisza M.J."/>
            <person name="Buck C.B."/>
        </authorList>
    </citation>
    <scope>NUCLEOTIDE SEQUENCE</scope>
    <source>
        <strain evidence="1">Ct6BA50</strain>
    </source>
</reference>